<evidence type="ECO:0000313" key="2">
    <source>
        <dbReference type="Proteomes" id="UP001054837"/>
    </source>
</evidence>
<sequence>MLVVGAKQRDIFEMLLDFRIENCCYSGYNKNVSTARCLQQIAMDAKNDYPVASKAIQENFYVDDLLLGMNTPEEITQVCRQISLYS</sequence>
<gene>
    <name evidence="1" type="ORF">CDAR_621411</name>
</gene>
<name>A0AAV4S4I7_9ARAC</name>
<reference evidence="1 2" key="1">
    <citation type="submission" date="2021-06" db="EMBL/GenBank/DDBJ databases">
        <title>Caerostris darwini draft genome.</title>
        <authorList>
            <person name="Kono N."/>
            <person name="Arakawa K."/>
        </authorList>
    </citation>
    <scope>NUCLEOTIDE SEQUENCE [LARGE SCALE GENOMIC DNA]</scope>
</reference>
<evidence type="ECO:0000313" key="1">
    <source>
        <dbReference type="EMBL" id="GIY28924.1"/>
    </source>
</evidence>
<protein>
    <recommendedName>
        <fullName evidence="3">Reverse transcriptase</fullName>
    </recommendedName>
</protein>
<keyword evidence="2" id="KW-1185">Reference proteome</keyword>
<proteinExistence type="predicted"/>
<dbReference type="Proteomes" id="UP001054837">
    <property type="component" value="Unassembled WGS sequence"/>
</dbReference>
<organism evidence="1 2">
    <name type="scientific">Caerostris darwini</name>
    <dbReference type="NCBI Taxonomy" id="1538125"/>
    <lineage>
        <taxon>Eukaryota</taxon>
        <taxon>Metazoa</taxon>
        <taxon>Ecdysozoa</taxon>
        <taxon>Arthropoda</taxon>
        <taxon>Chelicerata</taxon>
        <taxon>Arachnida</taxon>
        <taxon>Araneae</taxon>
        <taxon>Araneomorphae</taxon>
        <taxon>Entelegynae</taxon>
        <taxon>Araneoidea</taxon>
        <taxon>Araneidae</taxon>
        <taxon>Caerostris</taxon>
    </lineage>
</organism>
<accession>A0AAV4S4I7</accession>
<evidence type="ECO:0008006" key="3">
    <source>
        <dbReference type="Google" id="ProtNLM"/>
    </source>
</evidence>
<dbReference type="EMBL" id="BPLQ01007237">
    <property type="protein sequence ID" value="GIY28924.1"/>
    <property type="molecule type" value="Genomic_DNA"/>
</dbReference>
<comment type="caution">
    <text evidence="1">The sequence shown here is derived from an EMBL/GenBank/DDBJ whole genome shotgun (WGS) entry which is preliminary data.</text>
</comment>
<dbReference type="AlphaFoldDB" id="A0AAV4S4I7"/>